<organism evidence="2 3">
    <name type="scientific">Oceanipulchritudo coccoides</name>
    <dbReference type="NCBI Taxonomy" id="2706888"/>
    <lineage>
        <taxon>Bacteria</taxon>
        <taxon>Pseudomonadati</taxon>
        <taxon>Verrucomicrobiota</taxon>
        <taxon>Opitutia</taxon>
        <taxon>Puniceicoccales</taxon>
        <taxon>Oceanipulchritudinaceae</taxon>
        <taxon>Oceanipulchritudo</taxon>
    </lineage>
</organism>
<comment type="caution">
    <text evidence="2">The sequence shown here is derived from an EMBL/GenBank/DDBJ whole genome shotgun (WGS) entry which is preliminary data.</text>
</comment>
<protein>
    <submittedName>
        <fullName evidence="2">Uncharacterized protein</fullName>
    </submittedName>
</protein>
<evidence type="ECO:0000313" key="3">
    <source>
        <dbReference type="Proteomes" id="UP000478417"/>
    </source>
</evidence>
<dbReference type="AlphaFoldDB" id="A0A6B2M4C2"/>
<name>A0A6B2M4C2_9BACT</name>
<keyword evidence="1" id="KW-1133">Transmembrane helix</keyword>
<keyword evidence="3" id="KW-1185">Reference proteome</keyword>
<accession>A0A6B2M4C2</accession>
<feature type="transmembrane region" description="Helical" evidence="1">
    <location>
        <begin position="72"/>
        <end position="90"/>
    </location>
</feature>
<keyword evidence="1" id="KW-0472">Membrane</keyword>
<keyword evidence="1" id="KW-0812">Transmembrane</keyword>
<proteinExistence type="predicted"/>
<feature type="transmembrane region" description="Helical" evidence="1">
    <location>
        <begin position="163"/>
        <end position="180"/>
    </location>
</feature>
<feature type="transmembrane region" description="Helical" evidence="1">
    <location>
        <begin position="6"/>
        <end position="30"/>
    </location>
</feature>
<feature type="transmembrane region" description="Helical" evidence="1">
    <location>
        <begin position="123"/>
        <end position="142"/>
    </location>
</feature>
<evidence type="ECO:0000313" key="2">
    <source>
        <dbReference type="EMBL" id="NDV62954.1"/>
    </source>
</evidence>
<feature type="transmembrane region" description="Helical" evidence="1">
    <location>
        <begin position="97"/>
        <end position="117"/>
    </location>
</feature>
<dbReference type="Proteomes" id="UP000478417">
    <property type="component" value="Unassembled WGS sequence"/>
</dbReference>
<evidence type="ECO:0000256" key="1">
    <source>
        <dbReference type="SAM" id="Phobius"/>
    </source>
</evidence>
<feature type="transmembrane region" description="Helical" evidence="1">
    <location>
        <begin position="42"/>
        <end position="60"/>
    </location>
</feature>
<dbReference type="EMBL" id="JAAGNX010000003">
    <property type="protein sequence ID" value="NDV62954.1"/>
    <property type="molecule type" value="Genomic_DNA"/>
</dbReference>
<gene>
    <name evidence="2" type="ORF">G0Q06_10865</name>
</gene>
<sequence length="181" mass="20005">MIPSLFTYTLLAALVLLLGGISLLAVPGKLEPCLRAFPRHRLTGIITMIIGGGWFIWKISQLGQSDFGDYKVIMMLLFGATLLGSIFYVRDFLAVRGVAIIILLAANTGLKSAFGLYDIPERLVLVTILYLFIVLSLVYGTLPYKMRDTMNWLLISRSRLRSLGIILSILGSSLVVSAFLY</sequence>
<dbReference type="RefSeq" id="WP_163965791.1">
    <property type="nucleotide sequence ID" value="NZ_JAAGNX010000003.1"/>
</dbReference>
<reference evidence="2 3" key="1">
    <citation type="submission" date="2020-02" db="EMBL/GenBank/DDBJ databases">
        <title>Albibacoteraceae fam. nov., the first described family within the subdivision 4 Verrucomicrobia.</title>
        <authorList>
            <person name="Xi F."/>
        </authorList>
    </citation>
    <scope>NUCLEOTIDE SEQUENCE [LARGE SCALE GENOMIC DNA]</scope>
    <source>
        <strain evidence="2 3">CK1056</strain>
    </source>
</reference>